<comment type="function">
    <text evidence="5">Effector that suppresses plant defense responses during pathogen infection.</text>
</comment>
<evidence type="ECO:0000313" key="8">
    <source>
        <dbReference type="Proteomes" id="UP000005238"/>
    </source>
</evidence>
<keyword evidence="4 5" id="KW-0732">Signal</keyword>
<organism evidence="7 8">
    <name type="scientific">Phytophthora ramorum</name>
    <name type="common">Sudden oak death agent</name>
    <dbReference type="NCBI Taxonomy" id="164328"/>
    <lineage>
        <taxon>Eukaryota</taxon>
        <taxon>Sar</taxon>
        <taxon>Stramenopiles</taxon>
        <taxon>Oomycota</taxon>
        <taxon>Peronosporomycetes</taxon>
        <taxon>Peronosporales</taxon>
        <taxon>Peronosporaceae</taxon>
        <taxon>Phytophthora</taxon>
    </lineage>
</organism>
<name>H3GMK8_PHYRM</name>
<evidence type="ECO:0000256" key="6">
    <source>
        <dbReference type="SAM" id="MobiDB-lite"/>
    </source>
</evidence>
<evidence type="ECO:0000256" key="1">
    <source>
        <dbReference type="ARBA" id="ARBA00004613"/>
    </source>
</evidence>
<dbReference type="EMBL" id="DS566023">
    <property type="status" value="NOT_ANNOTATED_CDS"/>
    <property type="molecule type" value="Genomic_DNA"/>
</dbReference>
<accession>H3GMK8</accession>
<dbReference type="Proteomes" id="UP000005238">
    <property type="component" value="Unassembled WGS sequence"/>
</dbReference>
<feature type="region of interest" description="Disordered" evidence="6">
    <location>
        <begin position="62"/>
        <end position="98"/>
    </location>
</feature>
<comment type="domain">
    <text evidence="5">The RxLR-dEER motif acts to carry the protein into the host cell cytoplasm through binding to cell surface phosphatidylinositol-3-phosphate.</text>
</comment>
<dbReference type="Pfam" id="PF16810">
    <property type="entry name" value="RXLR"/>
    <property type="match status" value="1"/>
</dbReference>
<comment type="subcellular location">
    <subcellularLocation>
        <location evidence="1 5">Secreted</location>
    </subcellularLocation>
</comment>
<reference evidence="7" key="2">
    <citation type="submission" date="2015-06" db="UniProtKB">
        <authorList>
            <consortium name="EnsemblProtists"/>
        </authorList>
    </citation>
    <scope>IDENTIFICATION</scope>
    <source>
        <strain evidence="7">Pr102</strain>
    </source>
</reference>
<dbReference type="EnsemblProtists" id="Phyra77743">
    <property type="protein sequence ID" value="Phyra77743"/>
    <property type="gene ID" value="Phyra77743"/>
</dbReference>
<feature type="signal peptide" evidence="5">
    <location>
        <begin position="1"/>
        <end position="20"/>
    </location>
</feature>
<dbReference type="HOGENOM" id="CLU_161015_0_0_1"/>
<evidence type="ECO:0000256" key="2">
    <source>
        <dbReference type="ARBA" id="ARBA00010400"/>
    </source>
</evidence>
<dbReference type="VEuPathDB" id="FungiDB:KRP23_8076"/>
<sequence length="141" mass="15579">MRLRLQVLAAIATLFVSAHAASDSVAEKTFTVVSPDSNDTLEGLYVQSEGRKFLILYDDSNKTGSEESAEHSIVDDGSSYEGETSSDGSADQEERAGAIRVGTVTKKVKKVFPKKYNTLWNKALYYLFQKLTPKNRRIPPS</sequence>
<comment type="similarity">
    <text evidence="2 5">Belongs to the RxLR effector family.</text>
</comment>
<dbReference type="InParanoid" id="H3GMK8"/>
<evidence type="ECO:0000313" key="7">
    <source>
        <dbReference type="EnsemblProtists" id="Phyra77743"/>
    </source>
</evidence>
<protein>
    <recommendedName>
        <fullName evidence="5">RxLR effector protein</fullName>
    </recommendedName>
</protein>
<evidence type="ECO:0000256" key="4">
    <source>
        <dbReference type="ARBA" id="ARBA00022729"/>
    </source>
</evidence>
<proteinExistence type="inferred from homology"/>
<feature type="chain" id="PRO_5003587580" description="RxLR effector protein" evidence="5">
    <location>
        <begin position="21"/>
        <end position="141"/>
    </location>
</feature>
<reference evidence="8" key="1">
    <citation type="journal article" date="2006" name="Science">
        <title>Phytophthora genome sequences uncover evolutionary origins and mechanisms of pathogenesis.</title>
        <authorList>
            <person name="Tyler B.M."/>
            <person name="Tripathy S."/>
            <person name="Zhang X."/>
            <person name="Dehal P."/>
            <person name="Jiang R.H."/>
            <person name="Aerts A."/>
            <person name="Arredondo F.D."/>
            <person name="Baxter L."/>
            <person name="Bensasson D."/>
            <person name="Beynon J.L."/>
            <person name="Chapman J."/>
            <person name="Damasceno C.M."/>
            <person name="Dorrance A.E."/>
            <person name="Dou D."/>
            <person name="Dickerman A.W."/>
            <person name="Dubchak I.L."/>
            <person name="Garbelotto M."/>
            <person name="Gijzen M."/>
            <person name="Gordon S.G."/>
            <person name="Govers F."/>
            <person name="Grunwald N.J."/>
            <person name="Huang W."/>
            <person name="Ivors K.L."/>
            <person name="Jones R.W."/>
            <person name="Kamoun S."/>
            <person name="Krampis K."/>
            <person name="Lamour K.H."/>
            <person name="Lee M.K."/>
            <person name="McDonald W.H."/>
            <person name="Medina M."/>
            <person name="Meijer H.J."/>
            <person name="Nordberg E.K."/>
            <person name="Maclean D.J."/>
            <person name="Ospina-Giraldo M.D."/>
            <person name="Morris P.F."/>
            <person name="Phuntumart V."/>
            <person name="Putnam N.H."/>
            <person name="Rash S."/>
            <person name="Rose J.K."/>
            <person name="Sakihama Y."/>
            <person name="Salamov A.A."/>
            <person name="Savidor A."/>
            <person name="Scheuring C.F."/>
            <person name="Smith B.M."/>
            <person name="Sobral B.W."/>
            <person name="Terry A."/>
            <person name="Torto-Alalibo T.A."/>
            <person name="Win J."/>
            <person name="Xu Z."/>
            <person name="Zhang H."/>
            <person name="Grigoriev I.V."/>
            <person name="Rokhsar D.S."/>
            <person name="Boore J.L."/>
        </authorList>
    </citation>
    <scope>NUCLEOTIDE SEQUENCE [LARGE SCALE GENOMIC DNA]</scope>
    <source>
        <strain evidence="8">Pr102</strain>
    </source>
</reference>
<evidence type="ECO:0000256" key="5">
    <source>
        <dbReference type="RuleBase" id="RU367124"/>
    </source>
</evidence>
<dbReference type="VEuPathDB" id="FungiDB:KRP22_14838"/>
<keyword evidence="3 5" id="KW-0964">Secreted</keyword>
<dbReference type="AlphaFoldDB" id="H3GMK8"/>
<keyword evidence="8" id="KW-1185">Reference proteome</keyword>
<feature type="compositionally biased region" description="Basic and acidic residues" evidence="6">
    <location>
        <begin position="62"/>
        <end position="74"/>
    </location>
</feature>
<evidence type="ECO:0000256" key="3">
    <source>
        <dbReference type="ARBA" id="ARBA00022525"/>
    </source>
</evidence>
<dbReference type="InterPro" id="IPR031825">
    <property type="entry name" value="RXLR"/>
</dbReference>